<dbReference type="EMBL" id="SPLM01000144">
    <property type="protein sequence ID" value="TMW57535.1"/>
    <property type="molecule type" value="Genomic_DNA"/>
</dbReference>
<comment type="caution">
    <text evidence="8">The sequence shown here is derived from an EMBL/GenBank/DDBJ whole genome shotgun (WGS) entry which is preliminary data.</text>
</comment>
<dbReference type="SUPFAM" id="SSF48647">
    <property type="entry name" value="Fungal elicitin"/>
    <property type="match status" value="1"/>
</dbReference>
<comment type="function">
    <text evidence="6">Induces local and distal defense responses (incompatible hypersensitive reaction) in plants from the solanaceae and cruciferae families. Elicits leaf necrosis and causes the accumulation of pathogenesis-related proteins. Might interact with the lipidic molecules of the plasma membrane.</text>
</comment>
<keyword evidence="4 6" id="KW-0928">Hypersensitive response elicitation</keyword>
<keyword evidence="3 6" id="KW-0964">Secreted</keyword>
<dbReference type="Gene3D" id="1.10.239.10">
    <property type="entry name" value="Elicitin domain"/>
    <property type="match status" value="1"/>
</dbReference>
<organism evidence="8 9">
    <name type="scientific">Pythium oligandrum</name>
    <name type="common">Mycoparasitic fungus</name>
    <dbReference type="NCBI Taxonomy" id="41045"/>
    <lineage>
        <taxon>Eukaryota</taxon>
        <taxon>Sar</taxon>
        <taxon>Stramenopiles</taxon>
        <taxon>Oomycota</taxon>
        <taxon>Peronosporomycetes</taxon>
        <taxon>Pythiales</taxon>
        <taxon>Pythiaceae</taxon>
        <taxon>Pythium</taxon>
    </lineage>
</organism>
<evidence type="ECO:0000256" key="1">
    <source>
        <dbReference type="ARBA" id="ARBA00004613"/>
    </source>
</evidence>
<protein>
    <recommendedName>
        <fullName evidence="6">Elicitin</fullName>
    </recommendedName>
</protein>
<evidence type="ECO:0000256" key="6">
    <source>
        <dbReference type="RuleBase" id="RU368111"/>
    </source>
</evidence>
<reference evidence="8" key="1">
    <citation type="submission" date="2019-03" db="EMBL/GenBank/DDBJ databases">
        <title>Long read genome sequence of the mycoparasitic Pythium oligandrum ATCC 38472 isolated from sugarbeet rhizosphere.</title>
        <authorList>
            <person name="Gaulin E."/>
        </authorList>
    </citation>
    <scope>NUCLEOTIDE SEQUENCE</scope>
    <source>
        <strain evidence="8">ATCC 38472_TT</strain>
    </source>
</reference>
<dbReference type="SMART" id="SM01187">
    <property type="entry name" value="Elicitin"/>
    <property type="match status" value="1"/>
</dbReference>
<feature type="chain" id="PRO_5035462374" description="Elicitin" evidence="7">
    <location>
        <begin position="18"/>
        <end position="161"/>
    </location>
</feature>
<comment type="subcellular location">
    <subcellularLocation>
        <location evidence="1 6">Secreted</location>
    </subcellularLocation>
</comment>
<proteinExistence type="inferred from homology"/>
<evidence type="ECO:0000313" key="8">
    <source>
        <dbReference type="EMBL" id="TMW57535.1"/>
    </source>
</evidence>
<feature type="signal peptide" evidence="7">
    <location>
        <begin position="1"/>
        <end position="17"/>
    </location>
</feature>
<evidence type="ECO:0000256" key="4">
    <source>
        <dbReference type="ARBA" id="ARBA00022978"/>
    </source>
</evidence>
<dbReference type="GO" id="GO:0052040">
    <property type="term" value="P:symbiont-mediated perturbation of host programmed cell death"/>
    <property type="evidence" value="ECO:0007669"/>
    <property type="project" value="UniProtKB-UniRule"/>
</dbReference>
<dbReference type="InterPro" id="IPR036470">
    <property type="entry name" value="Elicitin_sf"/>
</dbReference>
<dbReference type="GO" id="GO:0005576">
    <property type="term" value="C:extracellular region"/>
    <property type="evidence" value="ECO:0007669"/>
    <property type="project" value="UniProtKB-SubCell"/>
</dbReference>
<keyword evidence="9" id="KW-1185">Reference proteome</keyword>
<evidence type="ECO:0000256" key="7">
    <source>
        <dbReference type="SAM" id="SignalP"/>
    </source>
</evidence>
<sequence length="161" mass="17250">MKFAAALSSAFLAVASAYDEVTECQSLDYLALVPLASDDNLLTCQDATNWQLLPPVGYPSRDQLDLLCQTPECFGLIDSVKALNVSDCLLNFDGVKINFKKLAEEFEPHCFNSTSPGYATNGTTGSNTTVISYSNHGVNVTIVANATLEANVTAVANVTRF</sequence>
<comment type="similarity">
    <text evidence="2 6">Belongs to the elicitin family.</text>
</comment>
<dbReference type="OrthoDB" id="154450at2759"/>
<dbReference type="InterPro" id="IPR002200">
    <property type="entry name" value="Elicitin"/>
</dbReference>
<evidence type="ECO:0000256" key="2">
    <source>
        <dbReference type="ARBA" id="ARBA00009544"/>
    </source>
</evidence>
<keyword evidence="5 6" id="KW-1015">Disulfide bond</keyword>
<dbReference type="AlphaFoldDB" id="A0A8K1C6V2"/>
<dbReference type="Proteomes" id="UP000794436">
    <property type="component" value="Unassembled WGS sequence"/>
</dbReference>
<evidence type="ECO:0000256" key="5">
    <source>
        <dbReference type="ARBA" id="ARBA00023157"/>
    </source>
</evidence>
<accession>A0A8K1C6V2</accession>
<dbReference type="Pfam" id="PF00964">
    <property type="entry name" value="Elicitin"/>
    <property type="match status" value="1"/>
</dbReference>
<evidence type="ECO:0000256" key="3">
    <source>
        <dbReference type="ARBA" id="ARBA00022525"/>
    </source>
</evidence>
<evidence type="ECO:0000313" key="9">
    <source>
        <dbReference type="Proteomes" id="UP000794436"/>
    </source>
</evidence>
<keyword evidence="7" id="KW-0732">Signal</keyword>
<gene>
    <name evidence="8" type="ORF">Poli38472_003460</name>
</gene>
<name>A0A8K1C6V2_PYTOL</name>